<dbReference type="Gene3D" id="1.10.10.10">
    <property type="entry name" value="Winged helix-like DNA-binding domain superfamily/Winged helix DNA-binding domain"/>
    <property type="match status" value="1"/>
</dbReference>
<dbReference type="PANTHER" id="PTHR30346:SF0">
    <property type="entry name" value="HCA OPERON TRANSCRIPTIONAL ACTIVATOR HCAR"/>
    <property type="match status" value="1"/>
</dbReference>
<keyword evidence="4" id="KW-0804">Transcription</keyword>
<comment type="caution">
    <text evidence="6">The sequence shown here is derived from an EMBL/GenBank/DDBJ whole genome shotgun (WGS) entry which is preliminary data.</text>
</comment>
<dbReference type="CDD" id="cd08414">
    <property type="entry name" value="PBP2_LTTR_aromatics_like"/>
    <property type="match status" value="1"/>
</dbReference>
<keyword evidence="7" id="KW-1185">Reference proteome</keyword>
<dbReference type="EMBL" id="JADBEF010000001">
    <property type="protein sequence ID" value="MBE1564476.1"/>
    <property type="molecule type" value="Genomic_DNA"/>
</dbReference>
<evidence type="ECO:0000256" key="4">
    <source>
        <dbReference type="ARBA" id="ARBA00023163"/>
    </source>
</evidence>
<sequence>MGWDLRRLRYFQAVAEELHFGRAARRLHIAQPSLSQQIKALEKAVGATLLERTPRGVRLTPAGAAALDAARDLLALSERSLRDIRDLASGSLPALRIGLSTGIGPGLLGRIRLAAGAAGVSIAFHDATSAEQADLLGRDELDLGLMLEPVGHTDLHLLRLVDEPLGVITGRRHRLPDQLTADDLAGKRLLWFDREEAPGYHDHVLDACAAAGWRPEVQVCHSRRLSAIVLLLTAEPDLVSLVPAAKATHPELVWRPLQAAPRHRVALAWRGHDDREAVGRLRDELVSGLARP</sequence>
<evidence type="ECO:0000313" key="7">
    <source>
        <dbReference type="Proteomes" id="UP000661607"/>
    </source>
</evidence>
<dbReference type="Pfam" id="PF00126">
    <property type="entry name" value="HTH_1"/>
    <property type="match status" value="1"/>
</dbReference>
<dbReference type="Pfam" id="PF03466">
    <property type="entry name" value="LysR_substrate"/>
    <property type="match status" value="1"/>
</dbReference>
<keyword evidence="2" id="KW-0805">Transcription regulation</keyword>
<feature type="domain" description="HTH lysR-type" evidence="5">
    <location>
        <begin position="3"/>
        <end position="60"/>
    </location>
</feature>
<dbReference type="SUPFAM" id="SSF53850">
    <property type="entry name" value="Periplasmic binding protein-like II"/>
    <property type="match status" value="1"/>
</dbReference>
<organism evidence="6 7">
    <name type="scientific">Nonomuraea africana</name>
    <dbReference type="NCBI Taxonomy" id="46171"/>
    <lineage>
        <taxon>Bacteria</taxon>
        <taxon>Bacillati</taxon>
        <taxon>Actinomycetota</taxon>
        <taxon>Actinomycetes</taxon>
        <taxon>Streptosporangiales</taxon>
        <taxon>Streptosporangiaceae</taxon>
        <taxon>Nonomuraea</taxon>
    </lineage>
</organism>
<evidence type="ECO:0000256" key="1">
    <source>
        <dbReference type="ARBA" id="ARBA00009437"/>
    </source>
</evidence>
<evidence type="ECO:0000259" key="5">
    <source>
        <dbReference type="PROSITE" id="PS50931"/>
    </source>
</evidence>
<dbReference type="GO" id="GO:0003677">
    <property type="term" value="F:DNA binding"/>
    <property type="evidence" value="ECO:0007669"/>
    <property type="project" value="UniProtKB-KW"/>
</dbReference>
<evidence type="ECO:0000313" key="6">
    <source>
        <dbReference type="EMBL" id="MBE1564476.1"/>
    </source>
</evidence>
<dbReference type="RefSeq" id="WP_192778848.1">
    <property type="nucleotide sequence ID" value="NZ_BAAASY010000008.1"/>
</dbReference>
<dbReference type="PRINTS" id="PR00039">
    <property type="entry name" value="HTHLYSR"/>
</dbReference>
<gene>
    <name evidence="6" type="ORF">H4W81_007255</name>
</gene>
<dbReference type="InterPro" id="IPR000847">
    <property type="entry name" value="LysR_HTH_N"/>
</dbReference>
<proteinExistence type="inferred from homology"/>
<dbReference type="InterPro" id="IPR036388">
    <property type="entry name" value="WH-like_DNA-bd_sf"/>
</dbReference>
<comment type="similarity">
    <text evidence="1">Belongs to the LysR transcriptional regulatory family.</text>
</comment>
<dbReference type="SUPFAM" id="SSF46785">
    <property type="entry name" value="Winged helix' DNA-binding domain"/>
    <property type="match status" value="1"/>
</dbReference>
<dbReference type="PROSITE" id="PS50931">
    <property type="entry name" value="HTH_LYSR"/>
    <property type="match status" value="1"/>
</dbReference>
<accession>A0ABR9KRX9</accession>
<dbReference type="InterPro" id="IPR036390">
    <property type="entry name" value="WH_DNA-bd_sf"/>
</dbReference>
<reference evidence="6 7" key="1">
    <citation type="submission" date="2020-10" db="EMBL/GenBank/DDBJ databases">
        <title>Sequencing the genomes of 1000 actinobacteria strains.</title>
        <authorList>
            <person name="Klenk H.-P."/>
        </authorList>
    </citation>
    <scope>NUCLEOTIDE SEQUENCE [LARGE SCALE GENOMIC DNA]</scope>
    <source>
        <strain evidence="6 7">DSM 43748</strain>
    </source>
</reference>
<evidence type="ECO:0000256" key="2">
    <source>
        <dbReference type="ARBA" id="ARBA00023015"/>
    </source>
</evidence>
<keyword evidence="3 6" id="KW-0238">DNA-binding</keyword>
<dbReference type="Gene3D" id="3.40.190.10">
    <property type="entry name" value="Periplasmic binding protein-like II"/>
    <property type="match status" value="2"/>
</dbReference>
<dbReference type="Proteomes" id="UP000661607">
    <property type="component" value="Unassembled WGS sequence"/>
</dbReference>
<name>A0ABR9KRX9_9ACTN</name>
<dbReference type="PANTHER" id="PTHR30346">
    <property type="entry name" value="TRANSCRIPTIONAL DUAL REGULATOR HCAR-RELATED"/>
    <property type="match status" value="1"/>
</dbReference>
<protein>
    <submittedName>
        <fullName evidence="6">DNA-binding transcriptional LysR family regulator</fullName>
    </submittedName>
</protein>
<evidence type="ECO:0000256" key="3">
    <source>
        <dbReference type="ARBA" id="ARBA00023125"/>
    </source>
</evidence>
<dbReference type="InterPro" id="IPR005119">
    <property type="entry name" value="LysR_subst-bd"/>
</dbReference>